<dbReference type="AlphaFoldDB" id="A0A1N7KFY8"/>
<dbReference type="CDD" id="cd00077">
    <property type="entry name" value="HDc"/>
    <property type="match status" value="1"/>
</dbReference>
<name>A0A1N7KFY8_9GAMM</name>
<evidence type="ECO:0000313" key="3">
    <source>
        <dbReference type="Proteomes" id="UP000185999"/>
    </source>
</evidence>
<dbReference type="InterPro" id="IPR052340">
    <property type="entry name" value="RNase_Y/CdgJ"/>
</dbReference>
<organism evidence="2 3">
    <name type="scientific">Neptunomonas antarctica</name>
    <dbReference type="NCBI Taxonomy" id="619304"/>
    <lineage>
        <taxon>Bacteria</taxon>
        <taxon>Pseudomonadati</taxon>
        <taxon>Pseudomonadota</taxon>
        <taxon>Gammaproteobacteria</taxon>
        <taxon>Oceanospirillales</taxon>
        <taxon>Oceanospirillaceae</taxon>
        <taxon>Neptunomonas</taxon>
    </lineage>
</organism>
<dbReference type="PANTHER" id="PTHR33525:SF3">
    <property type="entry name" value="RIBONUCLEASE Y"/>
    <property type="match status" value="1"/>
</dbReference>
<gene>
    <name evidence="2" type="ORF">SAMN05421760_102413</name>
</gene>
<dbReference type="InterPro" id="IPR003607">
    <property type="entry name" value="HD/PDEase_dom"/>
</dbReference>
<dbReference type="Pfam" id="PF08668">
    <property type="entry name" value="HDOD"/>
    <property type="match status" value="1"/>
</dbReference>
<accession>A0A1N7KFY8</accession>
<dbReference type="EMBL" id="FTOE01000002">
    <property type="protein sequence ID" value="SIS60518.1"/>
    <property type="molecule type" value="Genomic_DNA"/>
</dbReference>
<sequence length="415" mass="47162">MVSEKREPPEKNISIMLLDPHGEYLNWSKLLKQTGREWEIFCIDDPDTLISRLEIRHYDAIMLSSSVKDYIELSVLRRAQKIRPETLRFQLGAKLEFPKEMALTLELTHRIFPTPSATEEIAQTIEYLLKVTRLINRPALKRYISQQQKLPAVPQIYQDLTQELNSDSTDARKISAIIERDPTLSAKVIQLVNSSFFGLPRQISHITEAVSMIGTRMLSGLALSNQITSTYPPHKNWKYFSFEKINKRSLLVARLARDICKDAGADKGITEQAFLAGLLHDVGILVMVSQDPASYLKVLQYAVKEEKLLHVAEKKITGVYHGEVGAALMALWNIPTLTVEAILFHPIPQLSEDNSFQPLTAVHVADALIPAAWHSKNTKMNSQLSEAYIERIGHIGDLHRWKLIAYDYKLLMQSN</sequence>
<dbReference type="STRING" id="619304.SAMN05421760_102413"/>
<dbReference type="SUPFAM" id="SSF109604">
    <property type="entry name" value="HD-domain/PDEase-like"/>
    <property type="match status" value="1"/>
</dbReference>
<dbReference type="Proteomes" id="UP000185999">
    <property type="component" value="Unassembled WGS sequence"/>
</dbReference>
<dbReference type="RefSeq" id="WP_162224960.1">
    <property type="nucleotide sequence ID" value="NZ_LJSI01000054.1"/>
</dbReference>
<dbReference type="InterPro" id="IPR013976">
    <property type="entry name" value="HDOD"/>
</dbReference>
<reference evidence="3" key="1">
    <citation type="submission" date="2017-01" db="EMBL/GenBank/DDBJ databases">
        <authorList>
            <person name="Varghese N."/>
            <person name="Submissions S."/>
        </authorList>
    </citation>
    <scope>NUCLEOTIDE SEQUENCE [LARGE SCALE GENOMIC DNA]</scope>
    <source>
        <strain evidence="3">DSM 22306</strain>
    </source>
</reference>
<dbReference type="Gene3D" id="1.10.3210.10">
    <property type="entry name" value="Hypothetical protein af1432"/>
    <property type="match status" value="1"/>
</dbReference>
<evidence type="ECO:0000259" key="1">
    <source>
        <dbReference type="PROSITE" id="PS51833"/>
    </source>
</evidence>
<dbReference type="PROSITE" id="PS51833">
    <property type="entry name" value="HDOD"/>
    <property type="match status" value="1"/>
</dbReference>
<feature type="domain" description="HDOD" evidence="1">
    <location>
        <begin position="150"/>
        <end position="348"/>
    </location>
</feature>
<dbReference type="PANTHER" id="PTHR33525">
    <property type="match status" value="1"/>
</dbReference>
<evidence type="ECO:0000313" key="2">
    <source>
        <dbReference type="EMBL" id="SIS60518.1"/>
    </source>
</evidence>
<proteinExistence type="predicted"/>
<keyword evidence="3" id="KW-1185">Reference proteome</keyword>
<protein>
    <submittedName>
        <fullName evidence="2">HDOD domain-containing protein</fullName>
    </submittedName>
</protein>